<dbReference type="GO" id="GO:0016491">
    <property type="term" value="F:oxidoreductase activity"/>
    <property type="evidence" value="ECO:0007669"/>
    <property type="project" value="UniProtKB-KW"/>
</dbReference>
<evidence type="ECO:0000259" key="3">
    <source>
        <dbReference type="Pfam" id="PF01494"/>
    </source>
</evidence>
<dbReference type="InterPro" id="IPR050631">
    <property type="entry name" value="PheA/TfdB_FAD_monoxygenase"/>
</dbReference>
<evidence type="ECO:0000256" key="2">
    <source>
        <dbReference type="ARBA" id="ARBA00023027"/>
    </source>
</evidence>
<keyword evidence="2" id="KW-0520">NAD</keyword>
<name>A0ABW2K0H3_9BACI</name>
<sequence length="405" mass="45453">MKQQFDVIIVGARVAGSSLAILLGRMGKRVLLLDKASFPSDTLSTHHLSNVHYLEQLGVLDEVEASGLRKIKRMRTYIGDSFVEGPRHSYTLIPRRDLLDHVLLQKATSFPDVELREGYQAVGLLKDEGRVTGVEAVDEKGDRHQLRSALVIGADGRNSQIAKWAEAEVYGEHSAVRPVFYGYYHHVRPLIEPTTEIFLNEGRIGFLFPMEPGMDCLGLEILPDEFQEFAKNPHLFEKTFKQFYGMKERLDGAVLQGKIIGTTGVPNFFRQTGGRGWALVGDAGHSKDPSTGLGINDALMQAFQLVDAIQSWEEGTDWEEALQAFQKRRDEKLGPGYRLTLDYIQTRRAWTNNEQALFQAMAANPMVWNKVVPHLPGLLKEHSKGIPELYGSAEHEAVNFGFQYS</sequence>
<dbReference type="PRINTS" id="PR00420">
    <property type="entry name" value="RNGMNOXGNASE"/>
</dbReference>
<feature type="domain" description="FAD-binding" evidence="3">
    <location>
        <begin position="5"/>
        <end position="330"/>
    </location>
</feature>
<organism evidence="4 5">
    <name type="scientific">Halobacillus campisalis</name>
    <dbReference type="NCBI Taxonomy" id="435909"/>
    <lineage>
        <taxon>Bacteria</taxon>
        <taxon>Bacillati</taxon>
        <taxon>Bacillota</taxon>
        <taxon>Bacilli</taxon>
        <taxon>Bacillales</taxon>
        <taxon>Bacillaceae</taxon>
        <taxon>Halobacillus</taxon>
    </lineage>
</organism>
<protein>
    <submittedName>
        <fullName evidence="4">NAD(P)/FAD-dependent oxidoreductase</fullName>
        <ecNumber evidence="4">1.-.-.-</ecNumber>
    </submittedName>
</protein>
<dbReference type="EMBL" id="JBHTBY010000001">
    <property type="protein sequence ID" value="MFC7319486.1"/>
    <property type="molecule type" value="Genomic_DNA"/>
</dbReference>
<dbReference type="Proteomes" id="UP001596494">
    <property type="component" value="Unassembled WGS sequence"/>
</dbReference>
<dbReference type="RefSeq" id="WP_289216231.1">
    <property type="nucleotide sequence ID" value="NZ_JAPVRC010000005.1"/>
</dbReference>
<dbReference type="Pfam" id="PF01494">
    <property type="entry name" value="FAD_binding_3"/>
    <property type="match status" value="1"/>
</dbReference>
<keyword evidence="1 4" id="KW-0560">Oxidoreductase</keyword>
<dbReference type="PANTHER" id="PTHR43476:SF4">
    <property type="entry name" value="BLR0106 PROTEIN"/>
    <property type="match status" value="1"/>
</dbReference>
<reference evidence="5" key="1">
    <citation type="journal article" date="2019" name="Int. J. Syst. Evol. Microbiol.">
        <title>The Global Catalogue of Microorganisms (GCM) 10K type strain sequencing project: providing services to taxonomists for standard genome sequencing and annotation.</title>
        <authorList>
            <consortium name="The Broad Institute Genomics Platform"/>
            <consortium name="The Broad Institute Genome Sequencing Center for Infectious Disease"/>
            <person name="Wu L."/>
            <person name="Ma J."/>
        </authorList>
    </citation>
    <scope>NUCLEOTIDE SEQUENCE [LARGE SCALE GENOMIC DNA]</scope>
    <source>
        <strain evidence="5">CCUG 73951</strain>
    </source>
</reference>
<accession>A0ABW2K0H3</accession>
<keyword evidence="5" id="KW-1185">Reference proteome</keyword>
<dbReference type="PANTHER" id="PTHR43476">
    <property type="entry name" value="3-(3-HYDROXY-PHENYL)PROPIONATE/3-HYDROXYCINNAMIC ACID HYDROXYLASE"/>
    <property type="match status" value="1"/>
</dbReference>
<evidence type="ECO:0000313" key="5">
    <source>
        <dbReference type="Proteomes" id="UP001596494"/>
    </source>
</evidence>
<comment type="caution">
    <text evidence="4">The sequence shown here is derived from an EMBL/GenBank/DDBJ whole genome shotgun (WGS) entry which is preliminary data.</text>
</comment>
<evidence type="ECO:0000313" key="4">
    <source>
        <dbReference type="EMBL" id="MFC7319486.1"/>
    </source>
</evidence>
<dbReference type="Gene3D" id="3.50.50.60">
    <property type="entry name" value="FAD/NAD(P)-binding domain"/>
    <property type="match status" value="1"/>
</dbReference>
<dbReference type="SUPFAM" id="SSF51905">
    <property type="entry name" value="FAD/NAD(P)-binding domain"/>
    <property type="match status" value="1"/>
</dbReference>
<proteinExistence type="predicted"/>
<dbReference type="EC" id="1.-.-.-" evidence="4"/>
<dbReference type="InterPro" id="IPR002938">
    <property type="entry name" value="FAD-bd"/>
</dbReference>
<dbReference type="InterPro" id="IPR036188">
    <property type="entry name" value="FAD/NAD-bd_sf"/>
</dbReference>
<gene>
    <name evidence="4" type="ORF">ACFQMN_01135</name>
</gene>
<evidence type="ECO:0000256" key="1">
    <source>
        <dbReference type="ARBA" id="ARBA00023002"/>
    </source>
</evidence>